<evidence type="ECO:0000256" key="2">
    <source>
        <dbReference type="ARBA" id="ARBA00023015"/>
    </source>
</evidence>
<dbReference type="SUPFAM" id="SSF88659">
    <property type="entry name" value="Sigma3 and sigma4 domains of RNA polymerase sigma factors"/>
    <property type="match status" value="1"/>
</dbReference>
<proteinExistence type="inferred from homology"/>
<reference evidence="9" key="1">
    <citation type="journal article" date="2013" name="Int. J. Syst. Evol. Microbiol.">
        <title>Aestuariibaculum suncheonense gen. nov., sp. nov., a marine bacterium of the family Flavobacteriaceae isolated from a tidal flat and emended descriptions of the genera Gaetbulibacter and Tamlana.</title>
        <authorList>
            <person name="Jeong S.H."/>
            <person name="Park M.S."/>
            <person name="Jin H.M."/>
            <person name="Lee K."/>
            <person name="Park W."/>
            <person name="Jeon C.O."/>
        </authorList>
    </citation>
    <scope>NUCLEOTIDE SEQUENCE</scope>
    <source>
        <strain evidence="9">SC17</strain>
    </source>
</reference>
<evidence type="ECO:0000256" key="3">
    <source>
        <dbReference type="ARBA" id="ARBA00023082"/>
    </source>
</evidence>
<protein>
    <recommendedName>
        <fullName evidence="6">RNA polymerase sigma factor</fullName>
    </recommendedName>
</protein>
<feature type="domain" description="RNA polymerase sigma-70 region 2" evidence="7">
    <location>
        <begin position="23"/>
        <end position="88"/>
    </location>
</feature>
<dbReference type="InterPro" id="IPR014327">
    <property type="entry name" value="RNA_pol_sigma70_bacteroid"/>
</dbReference>
<dbReference type="NCBIfam" id="TIGR02985">
    <property type="entry name" value="Sig70_bacteroi1"/>
    <property type="match status" value="1"/>
</dbReference>
<reference evidence="9" key="2">
    <citation type="submission" date="2020-09" db="EMBL/GenBank/DDBJ databases">
        <authorList>
            <person name="Wu Z."/>
        </authorList>
    </citation>
    <scope>NUCLEOTIDE SEQUENCE</scope>
    <source>
        <strain evidence="9">SC17</strain>
    </source>
</reference>
<dbReference type="InterPro" id="IPR000838">
    <property type="entry name" value="RNA_pol_sigma70_ECF_CS"/>
</dbReference>
<sequence>MNEEINISFKAIKEGDKKVFEKLYSEYFPKLFLFLRAYTNDDTMAEDVVQDVFIKIWNKRKQLSVKTSLNSYLYKIAYTTLMDKHRHLKKDNNMLSSYYYTALILSAEKGKNLRDQQLTNLDKCINELPDRCREVFYENKIKGRKYAEVATTFEITIKTVEAHVAKAFKILRDCMKGEF</sequence>
<dbReference type="Proteomes" id="UP000602057">
    <property type="component" value="Unassembled WGS sequence"/>
</dbReference>
<dbReference type="EMBL" id="JACVXC010000004">
    <property type="protein sequence ID" value="MBD0836079.1"/>
    <property type="molecule type" value="Genomic_DNA"/>
</dbReference>
<evidence type="ECO:0000256" key="6">
    <source>
        <dbReference type="RuleBase" id="RU000716"/>
    </source>
</evidence>
<comment type="caution">
    <text evidence="9">The sequence shown here is derived from an EMBL/GenBank/DDBJ whole genome shotgun (WGS) entry which is preliminary data.</text>
</comment>
<keyword evidence="10" id="KW-1185">Reference proteome</keyword>
<dbReference type="InterPro" id="IPR013249">
    <property type="entry name" value="RNA_pol_sigma70_r4_t2"/>
</dbReference>
<evidence type="ECO:0000256" key="5">
    <source>
        <dbReference type="ARBA" id="ARBA00023163"/>
    </source>
</evidence>
<evidence type="ECO:0000313" key="10">
    <source>
        <dbReference type="Proteomes" id="UP000602057"/>
    </source>
</evidence>
<dbReference type="GO" id="GO:0003677">
    <property type="term" value="F:DNA binding"/>
    <property type="evidence" value="ECO:0007669"/>
    <property type="project" value="UniProtKB-KW"/>
</dbReference>
<dbReference type="NCBIfam" id="TIGR02937">
    <property type="entry name" value="sigma70-ECF"/>
    <property type="match status" value="1"/>
</dbReference>
<name>A0A8J6QW79_9FLAO</name>
<dbReference type="AlphaFoldDB" id="A0A8J6QW79"/>
<keyword evidence="2 6" id="KW-0805">Transcription regulation</keyword>
<evidence type="ECO:0000259" key="7">
    <source>
        <dbReference type="Pfam" id="PF04542"/>
    </source>
</evidence>
<dbReference type="GO" id="GO:0006352">
    <property type="term" value="P:DNA-templated transcription initiation"/>
    <property type="evidence" value="ECO:0007669"/>
    <property type="project" value="InterPro"/>
</dbReference>
<dbReference type="InterPro" id="IPR014284">
    <property type="entry name" value="RNA_pol_sigma-70_dom"/>
</dbReference>
<evidence type="ECO:0000256" key="4">
    <source>
        <dbReference type="ARBA" id="ARBA00023125"/>
    </source>
</evidence>
<keyword evidence="4 6" id="KW-0238">DNA-binding</keyword>
<evidence type="ECO:0000313" key="9">
    <source>
        <dbReference type="EMBL" id="MBD0836079.1"/>
    </source>
</evidence>
<evidence type="ECO:0000256" key="1">
    <source>
        <dbReference type="ARBA" id="ARBA00010641"/>
    </source>
</evidence>
<comment type="similarity">
    <text evidence="1 6">Belongs to the sigma-70 factor family. ECF subfamily.</text>
</comment>
<dbReference type="PROSITE" id="PS01063">
    <property type="entry name" value="SIGMA70_ECF"/>
    <property type="match status" value="1"/>
</dbReference>
<keyword evidence="5 6" id="KW-0804">Transcription</keyword>
<keyword evidence="3 6" id="KW-0731">Sigma factor</keyword>
<dbReference type="InterPro" id="IPR013325">
    <property type="entry name" value="RNA_pol_sigma_r2"/>
</dbReference>
<dbReference type="PANTHER" id="PTHR43133">
    <property type="entry name" value="RNA POLYMERASE ECF-TYPE SIGMA FACTO"/>
    <property type="match status" value="1"/>
</dbReference>
<dbReference type="Pfam" id="PF08281">
    <property type="entry name" value="Sigma70_r4_2"/>
    <property type="match status" value="1"/>
</dbReference>
<dbReference type="GO" id="GO:0016987">
    <property type="term" value="F:sigma factor activity"/>
    <property type="evidence" value="ECO:0007669"/>
    <property type="project" value="UniProtKB-KW"/>
</dbReference>
<dbReference type="Pfam" id="PF04542">
    <property type="entry name" value="Sigma70_r2"/>
    <property type="match status" value="1"/>
</dbReference>
<dbReference type="InterPro" id="IPR007627">
    <property type="entry name" value="RNA_pol_sigma70_r2"/>
</dbReference>
<dbReference type="SUPFAM" id="SSF88946">
    <property type="entry name" value="Sigma2 domain of RNA polymerase sigma factors"/>
    <property type="match status" value="1"/>
</dbReference>
<dbReference type="Gene3D" id="1.10.10.10">
    <property type="entry name" value="Winged helix-like DNA-binding domain superfamily/Winged helix DNA-binding domain"/>
    <property type="match status" value="1"/>
</dbReference>
<accession>A0A8J6QW79</accession>
<organism evidence="9 10">
    <name type="scientific">Aestuariibaculum suncheonense</name>
    <dbReference type="NCBI Taxonomy" id="1028745"/>
    <lineage>
        <taxon>Bacteria</taxon>
        <taxon>Pseudomonadati</taxon>
        <taxon>Bacteroidota</taxon>
        <taxon>Flavobacteriia</taxon>
        <taxon>Flavobacteriales</taxon>
        <taxon>Flavobacteriaceae</taxon>
    </lineage>
</organism>
<evidence type="ECO:0000259" key="8">
    <source>
        <dbReference type="Pfam" id="PF08281"/>
    </source>
</evidence>
<dbReference type="InterPro" id="IPR039425">
    <property type="entry name" value="RNA_pol_sigma-70-like"/>
</dbReference>
<dbReference type="InterPro" id="IPR013324">
    <property type="entry name" value="RNA_pol_sigma_r3/r4-like"/>
</dbReference>
<gene>
    <name evidence="9" type="ORF">ICJ84_11565</name>
</gene>
<feature type="domain" description="RNA polymerase sigma factor 70 region 4 type 2" evidence="8">
    <location>
        <begin position="120"/>
        <end position="169"/>
    </location>
</feature>
<dbReference type="PANTHER" id="PTHR43133:SF46">
    <property type="entry name" value="RNA POLYMERASE SIGMA-70 FACTOR ECF SUBFAMILY"/>
    <property type="match status" value="1"/>
</dbReference>
<dbReference type="Gene3D" id="1.10.1740.10">
    <property type="match status" value="1"/>
</dbReference>
<dbReference type="InterPro" id="IPR036388">
    <property type="entry name" value="WH-like_DNA-bd_sf"/>
</dbReference>